<sequence length="197" mass="22379">MPGAISCAARSTVSNIEAERHRLQEDHARIIDGSCGTGRLLEPILWYARMGRDLERLRQFIQYERPANSIRWYHGQVLPLPLQTDEYTWALVQPTKHKDLDKVHAGRLERKRCILTNDHLASLWFLIDEAVLARPIGGRDVMRAQLAHLREMADRRDVILRVVPFEAGEYQGMDGPIQIISQESRDVAYSGAQGAAA</sequence>
<feature type="domain" description="DUF5753" evidence="1">
    <location>
        <begin position="57"/>
        <end position="193"/>
    </location>
</feature>
<proteinExistence type="predicted"/>
<name>A0A9W6PUI0_9ACTN</name>
<dbReference type="Proteomes" id="UP001165124">
    <property type="component" value="Unassembled WGS sequence"/>
</dbReference>
<gene>
    <name evidence="2" type="ORF">Arub01_15530</name>
</gene>
<evidence type="ECO:0000313" key="3">
    <source>
        <dbReference type="Proteomes" id="UP001165124"/>
    </source>
</evidence>
<protein>
    <recommendedName>
        <fullName evidence="1">DUF5753 domain-containing protein</fullName>
    </recommendedName>
</protein>
<comment type="caution">
    <text evidence="2">The sequence shown here is derived from an EMBL/GenBank/DDBJ whole genome shotgun (WGS) entry which is preliminary data.</text>
</comment>
<dbReference type="InterPro" id="IPR043917">
    <property type="entry name" value="DUF5753"/>
</dbReference>
<dbReference type="Pfam" id="PF19054">
    <property type="entry name" value="DUF5753"/>
    <property type="match status" value="1"/>
</dbReference>
<dbReference type="AlphaFoldDB" id="A0A9W6PUI0"/>
<accession>A0A9W6PUI0</accession>
<keyword evidence="3" id="KW-1185">Reference proteome</keyword>
<reference evidence="2" key="1">
    <citation type="submission" date="2023-02" db="EMBL/GenBank/DDBJ databases">
        <title>Actinomadura rubrobrunea NBRC 14622.</title>
        <authorList>
            <person name="Ichikawa N."/>
            <person name="Sato H."/>
            <person name="Tonouchi N."/>
        </authorList>
    </citation>
    <scope>NUCLEOTIDE SEQUENCE</scope>
    <source>
        <strain evidence="2">NBRC 14622</strain>
    </source>
</reference>
<organism evidence="2 3">
    <name type="scientific">Actinomadura rubrobrunea</name>
    <dbReference type="NCBI Taxonomy" id="115335"/>
    <lineage>
        <taxon>Bacteria</taxon>
        <taxon>Bacillati</taxon>
        <taxon>Actinomycetota</taxon>
        <taxon>Actinomycetes</taxon>
        <taxon>Streptosporangiales</taxon>
        <taxon>Thermomonosporaceae</taxon>
        <taxon>Actinomadura</taxon>
    </lineage>
</organism>
<evidence type="ECO:0000313" key="2">
    <source>
        <dbReference type="EMBL" id="GLW63309.1"/>
    </source>
</evidence>
<evidence type="ECO:0000259" key="1">
    <source>
        <dbReference type="Pfam" id="PF19054"/>
    </source>
</evidence>
<dbReference type="RefSeq" id="WP_106258303.1">
    <property type="nucleotide sequence ID" value="NZ_BSRZ01000002.1"/>
</dbReference>
<dbReference type="EMBL" id="BSRZ01000002">
    <property type="protein sequence ID" value="GLW63309.1"/>
    <property type="molecule type" value="Genomic_DNA"/>
</dbReference>